<evidence type="ECO:0000313" key="2">
    <source>
        <dbReference type="EMBL" id="TJZ81716.1"/>
    </source>
</evidence>
<keyword evidence="1" id="KW-0472">Membrane</keyword>
<protein>
    <recommendedName>
        <fullName evidence="4">DUF3093 domain-containing protein</fullName>
    </recommendedName>
</protein>
<accession>A0ABY2RRK7</accession>
<evidence type="ECO:0000256" key="1">
    <source>
        <dbReference type="SAM" id="Phobius"/>
    </source>
</evidence>
<keyword evidence="1" id="KW-1133">Transmembrane helix</keyword>
<sequence>MVAGLIEAVAIHLLVPWQWLRVTLLVATVGSLIAVVGWLAGRAVHPHLVTETELVLRQGSAVVATVDLVEIGATRLIRRFDRTDEEVRDGRLYLPGPDGTVLDIDFRSGVPIAFRRDEPTVIMGVSLHLDDPRAMLDRLDAVRT</sequence>
<keyword evidence="3" id="KW-1185">Reference proteome</keyword>
<organism evidence="2 3">
    <name type="scientific">Rhodococcus oryzae</name>
    <dbReference type="NCBI Taxonomy" id="2571143"/>
    <lineage>
        <taxon>Bacteria</taxon>
        <taxon>Bacillati</taxon>
        <taxon>Actinomycetota</taxon>
        <taxon>Actinomycetes</taxon>
        <taxon>Mycobacteriales</taxon>
        <taxon>Nocardiaceae</taxon>
        <taxon>Rhodococcus</taxon>
    </lineage>
</organism>
<keyword evidence="1" id="KW-0812">Transmembrane</keyword>
<gene>
    <name evidence="2" type="ORF">FCG67_01530</name>
</gene>
<dbReference type="Proteomes" id="UP000305109">
    <property type="component" value="Unassembled WGS sequence"/>
</dbReference>
<evidence type="ECO:0008006" key="4">
    <source>
        <dbReference type="Google" id="ProtNLM"/>
    </source>
</evidence>
<feature type="transmembrane region" description="Helical" evidence="1">
    <location>
        <begin position="19"/>
        <end position="40"/>
    </location>
</feature>
<comment type="caution">
    <text evidence="2">The sequence shown here is derived from an EMBL/GenBank/DDBJ whole genome shotgun (WGS) entry which is preliminary data.</text>
</comment>
<reference evidence="2 3" key="1">
    <citation type="submission" date="2019-04" db="EMBL/GenBank/DDBJ databases">
        <title>Rhodococcus oryzae sp. nov., a novel actinomycete isolated from rhizosphere soil of rice (Oryza sativa L.).</title>
        <authorList>
            <person name="Li C."/>
        </authorList>
    </citation>
    <scope>NUCLEOTIDE SEQUENCE [LARGE SCALE GENOMIC DNA]</scope>
    <source>
        <strain evidence="2 3">NEAU-CX67</strain>
    </source>
</reference>
<name>A0ABY2RRK7_9NOCA</name>
<evidence type="ECO:0000313" key="3">
    <source>
        <dbReference type="Proteomes" id="UP000305109"/>
    </source>
</evidence>
<proteinExistence type="predicted"/>
<dbReference type="EMBL" id="SUMD01000001">
    <property type="protein sequence ID" value="TJZ81716.1"/>
    <property type="molecule type" value="Genomic_DNA"/>
</dbReference>